<dbReference type="OrthoDB" id="9811588at2"/>
<feature type="domain" description="HTH lysR-type" evidence="5">
    <location>
        <begin position="1"/>
        <end position="58"/>
    </location>
</feature>
<evidence type="ECO:0000256" key="3">
    <source>
        <dbReference type="ARBA" id="ARBA00023125"/>
    </source>
</evidence>
<evidence type="ECO:0000313" key="6">
    <source>
        <dbReference type="EMBL" id="PWW03547.1"/>
    </source>
</evidence>
<dbReference type="Gene3D" id="1.10.10.10">
    <property type="entry name" value="Winged helix-like DNA-binding domain superfamily/Winged helix DNA-binding domain"/>
    <property type="match status" value="1"/>
</dbReference>
<dbReference type="GO" id="GO:0003677">
    <property type="term" value="F:DNA binding"/>
    <property type="evidence" value="ECO:0007669"/>
    <property type="project" value="UniProtKB-KW"/>
</dbReference>
<dbReference type="FunFam" id="1.10.10.10:FF:000001">
    <property type="entry name" value="LysR family transcriptional regulator"/>
    <property type="match status" value="1"/>
</dbReference>
<accession>A0A317PRH3</accession>
<dbReference type="EMBL" id="QGTR01000001">
    <property type="protein sequence ID" value="PWW03547.1"/>
    <property type="molecule type" value="Genomic_DNA"/>
</dbReference>
<dbReference type="PANTHER" id="PTHR30419:SF8">
    <property type="entry name" value="NITROGEN ASSIMILATION TRANSCRIPTIONAL ACTIVATOR-RELATED"/>
    <property type="match status" value="1"/>
</dbReference>
<dbReference type="SUPFAM" id="SSF46785">
    <property type="entry name" value="Winged helix' DNA-binding domain"/>
    <property type="match status" value="1"/>
</dbReference>
<dbReference type="InterPro" id="IPR000847">
    <property type="entry name" value="LysR_HTH_N"/>
</dbReference>
<keyword evidence="2" id="KW-0805">Transcription regulation</keyword>
<evidence type="ECO:0000256" key="4">
    <source>
        <dbReference type="ARBA" id="ARBA00023163"/>
    </source>
</evidence>
<gene>
    <name evidence="6" type="ORF">DFR52_101228</name>
</gene>
<sequence>MSIRLLKTLLAVAEHGTFSAAADAVFVTHAAVSQQMKALEEEWKIAIFDRSKRTPELTPIGRTLVEKAREVVRAYDNLVPSVLGDDGLRGHLILGAVPTTLAGLAPMAISLLKTTFPDLHVAVQPGLTNQLLHQVERGHLDAAVISRPKLIPRGLGWLEIAIEPLQLLASLETESNDPVHLLRTNPFIRFTRDAVVGDLIETWLQQQKIDVRDSMELEGLEAISTMVLCNLGVSIAPRRCFQSANPLPLKRLPLPDGPVRHLGLISRADTTKGRVIEEIHGKLLEAVAFGAFPPATLRTPPRSDH</sequence>
<evidence type="ECO:0000256" key="1">
    <source>
        <dbReference type="ARBA" id="ARBA00009437"/>
    </source>
</evidence>
<evidence type="ECO:0000313" key="7">
    <source>
        <dbReference type="Proteomes" id="UP000246352"/>
    </source>
</evidence>
<dbReference type="InterPro" id="IPR036388">
    <property type="entry name" value="WH-like_DNA-bd_sf"/>
</dbReference>
<reference evidence="6 7" key="1">
    <citation type="submission" date="2018-05" db="EMBL/GenBank/DDBJ databases">
        <title>Genomic Encyclopedia of Type Strains, Phase IV (KMG-IV): sequencing the most valuable type-strain genomes for metagenomic binning, comparative biology and taxonomic classification.</title>
        <authorList>
            <person name="Goeker M."/>
        </authorList>
    </citation>
    <scope>NUCLEOTIDE SEQUENCE [LARGE SCALE GENOMIC DNA]</scope>
    <source>
        <strain evidence="6 7">DSM 16791</strain>
    </source>
</reference>
<keyword evidence="7" id="KW-1185">Reference proteome</keyword>
<organism evidence="6 7">
    <name type="scientific">Hoeflea marina</name>
    <dbReference type="NCBI Taxonomy" id="274592"/>
    <lineage>
        <taxon>Bacteria</taxon>
        <taxon>Pseudomonadati</taxon>
        <taxon>Pseudomonadota</taxon>
        <taxon>Alphaproteobacteria</taxon>
        <taxon>Hyphomicrobiales</taxon>
        <taxon>Rhizobiaceae</taxon>
        <taxon>Hoeflea</taxon>
    </lineage>
</organism>
<proteinExistence type="inferred from homology"/>
<dbReference type="Pfam" id="PF00126">
    <property type="entry name" value="HTH_1"/>
    <property type="match status" value="1"/>
</dbReference>
<comment type="caution">
    <text evidence="6">The sequence shown here is derived from an EMBL/GenBank/DDBJ whole genome shotgun (WGS) entry which is preliminary data.</text>
</comment>
<dbReference type="Gene3D" id="3.40.190.10">
    <property type="entry name" value="Periplasmic binding protein-like II"/>
    <property type="match status" value="2"/>
</dbReference>
<dbReference type="SUPFAM" id="SSF53850">
    <property type="entry name" value="Periplasmic binding protein-like II"/>
    <property type="match status" value="1"/>
</dbReference>
<keyword evidence="4" id="KW-0804">Transcription</keyword>
<evidence type="ECO:0000259" key="5">
    <source>
        <dbReference type="PROSITE" id="PS50931"/>
    </source>
</evidence>
<dbReference type="PANTHER" id="PTHR30419">
    <property type="entry name" value="HTH-TYPE TRANSCRIPTIONAL REGULATOR YBHD"/>
    <property type="match status" value="1"/>
</dbReference>
<dbReference type="InterPro" id="IPR050950">
    <property type="entry name" value="HTH-type_LysR_regulators"/>
</dbReference>
<dbReference type="InterPro" id="IPR005119">
    <property type="entry name" value="LysR_subst-bd"/>
</dbReference>
<dbReference type="Pfam" id="PF03466">
    <property type="entry name" value="LysR_substrate"/>
    <property type="match status" value="1"/>
</dbReference>
<dbReference type="PROSITE" id="PS50931">
    <property type="entry name" value="HTH_LYSR"/>
    <property type="match status" value="1"/>
</dbReference>
<dbReference type="RefSeq" id="WP_110030095.1">
    <property type="nucleotide sequence ID" value="NZ_QGTR01000001.1"/>
</dbReference>
<name>A0A317PRH3_9HYPH</name>
<protein>
    <submittedName>
        <fullName evidence="6">LysR family transcriptional regulator</fullName>
    </submittedName>
</protein>
<dbReference type="GO" id="GO:0005829">
    <property type="term" value="C:cytosol"/>
    <property type="evidence" value="ECO:0007669"/>
    <property type="project" value="TreeGrafter"/>
</dbReference>
<dbReference type="GO" id="GO:0003700">
    <property type="term" value="F:DNA-binding transcription factor activity"/>
    <property type="evidence" value="ECO:0007669"/>
    <property type="project" value="InterPro"/>
</dbReference>
<dbReference type="AlphaFoldDB" id="A0A317PRH3"/>
<dbReference type="Proteomes" id="UP000246352">
    <property type="component" value="Unassembled WGS sequence"/>
</dbReference>
<comment type="similarity">
    <text evidence="1">Belongs to the LysR transcriptional regulatory family.</text>
</comment>
<keyword evidence="3" id="KW-0238">DNA-binding</keyword>
<evidence type="ECO:0000256" key="2">
    <source>
        <dbReference type="ARBA" id="ARBA00023015"/>
    </source>
</evidence>
<dbReference type="InterPro" id="IPR036390">
    <property type="entry name" value="WH_DNA-bd_sf"/>
</dbReference>